<dbReference type="InterPro" id="IPR050565">
    <property type="entry name" value="LYPA1-2/EST-like"/>
</dbReference>
<name>A0ABQ6N3G2_9STRA</name>
<comment type="similarity">
    <text evidence="1">Belongs to the AB hydrolase superfamily. AB hydrolase 2 family.</text>
</comment>
<keyword evidence="2" id="KW-0378">Hydrolase</keyword>
<organism evidence="4 5">
    <name type="scientific">Tetraparma gracilis</name>
    <dbReference type="NCBI Taxonomy" id="2962635"/>
    <lineage>
        <taxon>Eukaryota</taxon>
        <taxon>Sar</taxon>
        <taxon>Stramenopiles</taxon>
        <taxon>Ochrophyta</taxon>
        <taxon>Bolidophyceae</taxon>
        <taxon>Parmales</taxon>
        <taxon>Triparmaceae</taxon>
        <taxon>Tetraparma</taxon>
    </lineage>
</organism>
<sequence>MASFASSSAASRPSVLREPTQTTIAPATHSALVVIMHGLGDSAAGFEDVALMWAQQLPHVKFVLPTAPTQPVSMNGGMPMPSWYDIVGLDERSNESCDGIAQSYERIAGILEQEHESTGLPFGRMVLSGFSQGGALSLFTGLQRKEEEKLAGVLCMSGYLAGAKQFVLSEAGKTTPTLHCHGTQDPMVRFDMAQKTEAALKEAGHSKYEMKTYPIQHTLSQEEIVDAVKFLQEIVPADPTCDIVPKAAEEMSVKELKEAIRKGGLGRQAVGLTEKSELVKLVKDSQEK</sequence>
<dbReference type="PANTHER" id="PTHR10655">
    <property type="entry name" value="LYSOPHOSPHOLIPASE-RELATED"/>
    <property type="match status" value="1"/>
</dbReference>
<dbReference type="Proteomes" id="UP001165060">
    <property type="component" value="Unassembled WGS sequence"/>
</dbReference>
<reference evidence="4 5" key="1">
    <citation type="journal article" date="2023" name="Commun. Biol.">
        <title>Genome analysis of Parmales, the sister group of diatoms, reveals the evolutionary specialization of diatoms from phago-mixotrophs to photoautotrophs.</title>
        <authorList>
            <person name="Ban H."/>
            <person name="Sato S."/>
            <person name="Yoshikawa S."/>
            <person name="Yamada K."/>
            <person name="Nakamura Y."/>
            <person name="Ichinomiya M."/>
            <person name="Sato N."/>
            <person name="Blanc-Mathieu R."/>
            <person name="Endo H."/>
            <person name="Kuwata A."/>
            <person name="Ogata H."/>
        </authorList>
    </citation>
    <scope>NUCLEOTIDE SEQUENCE [LARGE SCALE GENOMIC DNA]</scope>
</reference>
<gene>
    <name evidence="4" type="ORF">TeGR_g529</name>
</gene>
<dbReference type="SUPFAM" id="SSF53474">
    <property type="entry name" value="alpha/beta-Hydrolases"/>
    <property type="match status" value="1"/>
</dbReference>
<dbReference type="InterPro" id="IPR029058">
    <property type="entry name" value="AB_hydrolase_fold"/>
</dbReference>
<dbReference type="EMBL" id="BRYB01000839">
    <property type="protein sequence ID" value="GMI38684.1"/>
    <property type="molecule type" value="Genomic_DNA"/>
</dbReference>
<evidence type="ECO:0000259" key="3">
    <source>
        <dbReference type="Pfam" id="PF02230"/>
    </source>
</evidence>
<evidence type="ECO:0000256" key="1">
    <source>
        <dbReference type="ARBA" id="ARBA00006499"/>
    </source>
</evidence>
<evidence type="ECO:0000256" key="2">
    <source>
        <dbReference type="ARBA" id="ARBA00022801"/>
    </source>
</evidence>
<dbReference type="InterPro" id="IPR003140">
    <property type="entry name" value="PLipase/COase/thioEstase"/>
</dbReference>
<accession>A0ABQ6N3G2</accession>
<keyword evidence="5" id="KW-1185">Reference proteome</keyword>
<protein>
    <recommendedName>
        <fullName evidence="3">Phospholipase/carboxylesterase/thioesterase domain-containing protein</fullName>
    </recommendedName>
</protein>
<feature type="domain" description="Phospholipase/carboxylesterase/thioesterase" evidence="3">
    <location>
        <begin position="28"/>
        <end position="233"/>
    </location>
</feature>
<evidence type="ECO:0000313" key="4">
    <source>
        <dbReference type="EMBL" id="GMI38684.1"/>
    </source>
</evidence>
<dbReference type="PANTHER" id="PTHR10655:SF17">
    <property type="entry name" value="LYSOPHOSPHOLIPASE-LIKE PROTEIN 1"/>
    <property type="match status" value="1"/>
</dbReference>
<dbReference type="Pfam" id="PF02230">
    <property type="entry name" value="Abhydrolase_2"/>
    <property type="match status" value="1"/>
</dbReference>
<comment type="caution">
    <text evidence="4">The sequence shown here is derived from an EMBL/GenBank/DDBJ whole genome shotgun (WGS) entry which is preliminary data.</text>
</comment>
<proteinExistence type="inferred from homology"/>
<dbReference type="Gene3D" id="3.40.50.1820">
    <property type="entry name" value="alpha/beta hydrolase"/>
    <property type="match status" value="1"/>
</dbReference>
<evidence type="ECO:0000313" key="5">
    <source>
        <dbReference type="Proteomes" id="UP001165060"/>
    </source>
</evidence>